<dbReference type="Proteomes" id="UP000824176">
    <property type="component" value="Unassembled WGS sequence"/>
</dbReference>
<feature type="chain" id="PRO_5038866229" description="DUF4412 domain-containing protein" evidence="1">
    <location>
        <begin position="23"/>
        <end position="179"/>
    </location>
</feature>
<evidence type="ECO:0000256" key="1">
    <source>
        <dbReference type="SAM" id="SignalP"/>
    </source>
</evidence>
<gene>
    <name evidence="2" type="ORF">H9804_06810</name>
</gene>
<feature type="signal peptide" evidence="1">
    <location>
        <begin position="1"/>
        <end position="22"/>
    </location>
</feature>
<protein>
    <recommendedName>
        <fullName evidence="4">DUF4412 domain-containing protein</fullName>
    </recommendedName>
</protein>
<dbReference type="AlphaFoldDB" id="A0A9D2GTB3"/>
<organism evidence="2 3">
    <name type="scientific">Candidatus Mucispirillum faecigallinarum</name>
    <dbReference type="NCBI Taxonomy" id="2838699"/>
    <lineage>
        <taxon>Bacteria</taxon>
        <taxon>Pseudomonadati</taxon>
        <taxon>Deferribacterota</taxon>
        <taxon>Deferribacteres</taxon>
        <taxon>Deferribacterales</taxon>
        <taxon>Mucispirillaceae</taxon>
        <taxon>Mucispirillum</taxon>
    </lineage>
</organism>
<sequence length="179" mass="20093">MKKYLLVLSAALILSGGCTVTAAKSSTIHYEESRVVEKPVKNTEEKPVKKAEVKKQRKKAEADIIYKGINEKAEIKYNISKNLLTYKINPDKRMLIRAGGLAGLLYINDKTYYTNYSASKIKASGCIYDTSTKNIVVNPNVKCRIEMIITVDDMPESSQIESVRYKSDLGEFTLNKADK</sequence>
<evidence type="ECO:0000313" key="3">
    <source>
        <dbReference type="Proteomes" id="UP000824176"/>
    </source>
</evidence>
<reference evidence="2" key="1">
    <citation type="journal article" date="2021" name="PeerJ">
        <title>Extensive microbial diversity within the chicken gut microbiome revealed by metagenomics and culture.</title>
        <authorList>
            <person name="Gilroy R."/>
            <person name="Ravi A."/>
            <person name="Getino M."/>
            <person name="Pursley I."/>
            <person name="Horton D.L."/>
            <person name="Alikhan N.F."/>
            <person name="Baker D."/>
            <person name="Gharbi K."/>
            <person name="Hall N."/>
            <person name="Watson M."/>
            <person name="Adriaenssens E.M."/>
            <person name="Foster-Nyarko E."/>
            <person name="Jarju S."/>
            <person name="Secka A."/>
            <person name="Antonio M."/>
            <person name="Oren A."/>
            <person name="Chaudhuri R.R."/>
            <person name="La Ragione R."/>
            <person name="Hildebrand F."/>
            <person name="Pallen M.J."/>
        </authorList>
    </citation>
    <scope>NUCLEOTIDE SEQUENCE</scope>
    <source>
        <strain evidence="2">ChiW4-1371</strain>
    </source>
</reference>
<proteinExistence type="predicted"/>
<name>A0A9D2GTB3_9BACT</name>
<keyword evidence="1" id="KW-0732">Signal</keyword>
<dbReference type="PROSITE" id="PS51257">
    <property type="entry name" value="PROKAR_LIPOPROTEIN"/>
    <property type="match status" value="1"/>
</dbReference>
<dbReference type="EMBL" id="DXAQ01000105">
    <property type="protein sequence ID" value="HIZ89638.1"/>
    <property type="molecule type" value="Genomic_DNA"/>
</dbReference>
<reference evidence="2" key="2">
    <citation type="submission" date="2021-04" db="EMBL/GenBank/DDBJ databases">
        <authorList>
            <person name="Gilroy R."/>
        </authorList>
    </citation>
    <scope>NUCLEOTIDE SEQUENCE</scope>
    <source>
        <strain evidence="2">ChiW4-1371</strain>
    </source>
</reference>
<accession>A0A9D2GTB3</accession>
<comment type="caution">
    <text evidence="2">The sequence shown here is derived from an EMBL/GenBank/DDBJ whole genome shotgun (WGS) entry which is preliminary data.</text>
</comment>
<evidence type="ECO:0000313" key="2">
    <source>
        <dbReference type="EMBL" id="HIZ89638.1"/>
    </source>
</evidence>
<evidence type="ECO:0008006" key="4">
    <source>
        <dbReference type="Google" id="ProtNLM"/>
    </source>
</evidence>